<accession>A0A6H5H801</accession>
<evidence type="ECO:0000313" key="2">
    <source>
        <dbReference type="EMBL" id="CAB0012497.1"/>
    </source>
</evidence>
<evidence type="ECO:0000313" key="3">
    <source>
        <dbReference type="Proteomes" id="UP000479000"/>
    </source>
</evidence>
<dbReference type="Proteomes" id="UP000479000">
    <property type="component" value="Unassembled WGS sequence"/>
</dbReference>
<dbReference type="AlphaFoldDB" id="A0A6H5H801"/>
<dbReference type="EMBL" id="CADCXU010025494">
    <property type="protein sequence ID" value="CAB0012497.1"/>
    <property type="molecule type" value="Genomic_DNA"/>
</dbReference>
<name>A0A6H5H801_9HEMI</name>
<feature type="compositionally biased region" description="Basic residues" evidence="1">
    <location>
        <begin position="122"/>
        <end position="134"/>
    </location>
</feature>
<feature type="compositionally biased region" description="Basic and acidic residues" evidence="1">
    <location>
        <begin position="96"/>
        <end position="107"/>
    </location>
</feature>
<reference evidence="2 3" key="1">
    <citation type="submission" date="2020-02" db="EMBL/GenBank/DDBJ databases">
        <authorList>
            <person name="Ferguson B K."/>
        </authorList>
    </citation>
    <scope>NUCLEOTIDE SEQUENCE [LARGE SCALE GENOMIC DNA]</scope>
</reference>
<proteinExistence type="predicted"/>
<gene>
    <name evidence="2" type="ORF">NTEN_LOCUS17229</name>
</gene>
<evidence type="ECO:0000256" key="1">
    <source>
        <dbReference type="SAM" id="MobiDB-lite"/>
    </source>
</evidence>
<keyword evidence="3" id="KW-1185">Reference proteome</keyword>
<feature type="region of interest" description="Disordered" evidence="1">
    <location>
        <begin position="96"/>
        <end position="134"/>
    </location>
</feature>
<sequence>MDHVSKILEMTAGYKILLVEDTNNFNNPIGVIDFGKFHSPGGEMVVTLPKSARKATGWRKLRYQTDHARTIIQQPHPMQSREAFLMKNRTFIAADDNLRSDGTRASRSDSSNIFCSRPGPKPSKRQRKRHWSYG</sequence>
<protein>
    <submittedName>
        <fullName evidence="2">Uncharacterized protein</fullName>
    </submittedName>
</protein>
<organism evidence="2 3">
    <name type="scientific">Nesidiocoris tenuis</name>
    <dbReference type="NCBI Taxonomy" id="355587"/>
    <lineage>
        <taxon>Eukaryota</taxon>
        <taxon>Metazoa</taxon>
        <taxon>Ecdysozoa</taxon>
        <taxon>Arthropoda</taxon>
        <taxon>Hexapoda</taxon>
        <taxon>Insecta</taxon>
        <taxon>Pterygota</taxon>
        <taxon>Neoptera</taxon>
        <taxon>Paraneoptera</taxon>
        <taxon>Hemiptera</taxon>
        <taxon>Heteroptera</taxon>
        <taxon>Panheteroptera</taxon>
        <taxon>Cimicomorpha</taxon>
        <taxon>Miridae</taxon>
        <taxon>Dicyphina</taxon>
        <taxon>Nesidiocoris</taxon>
    </lineage>
</organism>